<keyword evidence="3" id="KW-0520">NAD</keyword>
<sequence>MALPADGEVSLLGLGPMGAPMAENLLRDRGELVVWNRTASRAGRLVARGARRAATPAEAAGEVVLTVLPDLPEVEALLSGPGGLLEGWRSRGVARPVLVVHGTVSPVALREFAERLEAQHGVRVVDAPMSGGVPGAQRGELSLMVGGDQVAVESLRPVFDAVAGSVVHMGPAGSGQLAKACNQVVVAGTISAWCEALVMAERHGLSRADLLDALGRGLAGSAVLEQKARRWLEAGFTGGGSARNQLKDLVFARDAAREVGAPSALVELVLEQFERMVEAGDGDLDHSGLVRTLGG</sequence>
<dbReference type="SUPFAM" id="SSF51735">
    <property type="entry name" value="NAD(P)-binding Rossmann-fold domains"/>
    <property type="match status" value="1"/>
</dbReference>
<feature type="domain" description="6-phosphogluconate dehydrogenase NADP-binding" evidence="4">
    <location>
        <begin position="9"/>
        <end position="170"/>
    </location>
</feature>
<evidence type="ECO:0000313" key="6">
    <source>
        <dbReference type="EMBL" id="MFC7343473.1"/>
    </source>
</evidence>
<dbReference type="InterPro" id="IPR006115">
    <property type="entry name" value="6PGDH_NADP-bd"/>
</dbReference>
<dbReference type="Proteomes" id="UP001596504">
    <property type="component" value="Unassembled WGS sequence"/>
</dbReference>
<dbReference type="InterPro" id="IPR008927">
    <property type="entry name" value="6-PGluconate_DH-like_C_sf"/>
</dbReference>
<name>A0ABW2LM58_9PSEU</name>
<dbReference type="InterPro" id="IPR002204">
    <property type="entry name" value="3-OH-isobutyrate_DH-rel_CS"/>
</dbReference>
<dbReference type="PANTHER" id="PTHR43060:SF15">
    <property type="entry name" value="3-HYDROXYISOBUTYRATE DEHYDROGENASE-LIKE 1, MITOCHONDRIAL-RELATED"/>
    <property type="match status" value="1"/>
</dbReference>
<evidence type="ECO:0000256" key="1">
    <source>
        <dbReference type="ARBA" id="ARBA00009080"/>
    </source>
</evidence>
<keyword evidence="7" id="KW-1185">Reference proteome</keyword>
<dbReference type="InterPro" id="IPR029154">
    <property type="entry name" value="HIBADH-like_NADP-bd"/>
</dbReference>
<gene>
    <name evidence="6" type="ORF">ACFQRI_18890</name>
</gene>
<dbReference type="Gene3D" id="3.40.50.720">
    <property type="entry name" value="NAD(P)-binding Rossmann-like Domain"/>
    <property type="match status" value="1"/>
</dbReference>
<comment type="caution">
    <text evidence="6">The sequence shown here is derived from an EMBL/GenBank/DDBJ whole genome shotgun (WGS) entry which is preliminary data.</text>
</comment>
<feature type="domain" description="3-hydroxyisobutyrate dehydrogenase-like NAD-binding" evidence="5">
    <location>
        <begin position="173"/>
        <end position="292"/>
    </location>
</feature>
<dbReference type="PANTHER" id="PTHR43060">
    <property type="entry name" value="3-HYDROXYISOBUTYRATE DEHYDROGENASE-LIKE 1, MITOCHONDRIAL-RELATED"/>
    <property type="match status" value="1"/>
</dbReference>
<protein>
    <submittedName>
        <fullName evidence="6">NAD(P)-dependent oxidoreductase</fullName>
        <ecNumber evidence="6">1.1.-.-</ecNumber>
    </submittedName>
</protein>
<dbReference type="Gene3D" id="1.10.1040.10">
    <property type="entry name" value="N-(1-d-carboxylethyl)-l-norvaline Dehydrogenase, domain 2"/>
    <property type="match status" value="1"/>
</dbReference>
<dbReference type="Pfam" id="PF14833">
    <property type="entry name" value="NAD_binding_11"/>
    <property type="match status" value="1"/>
</dbReference>
<dbReference type="InterPro" id="IPR013328">
    <property type="entry name" value="6PGD_dom2"/>
</dbReference>
<dbReference type="PROSITE" id="PS00895">
    <property type="entry name" value="3_HYDROXYISOBUT_DH"/>
    <property type="match status" value="1"/>
</dbReference>
<organism evidence="6 7">
    <name type="scientific">Saccharopolyspora griseoalba</name>
    <dbReference type="NCBI Taxonomy" id="1431848"/>
    <lineage>
        <taxon>Bacteria</taxon>
        <taxon>Bacillati</taxon>
        <taxon>Actinomycetota</taxon>
        <taxon>Actinomycetes</taxon>
        <taxon>Pseudonocardiales</taxon>
        <taxon>Pseudonocardiaceae</taxon>
        <taxon>Saccharopolyspora</taxon>
    </lineage>
</organism>
<evidence type="ECO:0000313" key="7">
    <source>
        <dbReference type="Proteomes" id="UP001596504"/>
    </source>
</evidence>
<accession>A0ABW2LM58</accession>
<dbReference type="EC" id="1.1.-.-" evidence="6"/>
<evidence type="ECO:0000256" key="3">
    <source>
        <dbReference type="ARBA" id="ARBA00023027"/>
    </source>
</evidence>
<dbReference type="SUPFAM" id="SSF48179">
    <property type="entry name" value="6-phosphogluconate dehydrogenase C-terminal domain-like"/>
    <property type="match status" value="1"/>
</dbReference>
<dbReference type="InterPro" id="IPR015815">
    <property type="entry name" value="HIBADH-related"/>
</dbReference>
<evidence type="ECO:0000259" key="5">
    <source>
        <dbReference type="Pfam" id="PF14833"/>
    </source>
</evidence>
<comment type="similarity">
    <text evidence="1">Belongs to the HIBADH-related family.</text>
</comment>
<dbReference type="PIRSF" id="PIRSF000103">
    <property type="entry name" value="HIBADH"/>
    <property type="match status" value="1"/>
</dbReference>
<reference evidence="7" key="1">
    <citation type="journal article" date="2019" name="Int. J. Syst. Evol. Microbiol.">
        <title>The Global Catalogue of Microorganisms (GCM) 10K type strain sequencing project: providing services to taxonomists for standard genome sequencing and annotation.</title>
        <authorList>
            <consortium name="The Broad Institute Genomics Platform"/>
            <consortium name="The Broad Institute Genome Sequencing Center for Infectious Disease"/>
            <person name="Wu L."/>
            <person name="Ma J."/>
        </authorList>
    </citation>
    <scope>NUCLEOTIDE SEQUENCE [LARGE SCALE GENOMIC DNA]</scope>
    <source>
        <strain evidence="7">WLHS5</strain>
    </source>
</reference>
<dbReference type="RefSeq" id="WP_380670407.1">
    <property type="nucleotide sequence ID" value="NZ_JBHTCJ010000010.1"/>
</dbReference>
<dbReference type="EMBL" id="JBHTCJ010000010">
    <property type="protein sequence ID" value="MFC7343473.1"/>
    <property type="molecule type" value="Genomic_DNA"/>
</dbReference>
<dbReference type="Pfam" id="PF03446">
    <property type="entry name" value="NAD_binding_2"/>
    <property type="match status" value="1"/>
</dbReference>
<dbReference type="GO" id="GO:0016491">
    <property type="term" value="F:oxidoreductase activity"/>
    <property type="evidence" value="ECO:0007669"/>
    <property type="project" value="UniProtKB-KW"/>
</dbReference>
<keyword evidence="2 6" id="KW-0560">Oxidoreductase</keyword>
<evidence type="ECO:0000256" key="2">
    <source>
        <dbReference type="ARBA" id="ARBA00023002"/>
    </source>
</evidence>
<dbReference type="InterPro" id="IPR036291">
    <property type="entry name" value="NAD(P)-bd_dom_sf"/>
</dbReference>
<evidence type="ECO:0000259" key="4">
    <source>
        <dbReference type="Pfam" id="PF03446"/>
    </source>
</evidence>
<proteinExistence type="inferred from homology"/>